<protein>
    <recommendedName>
        <fullName evidence="4">DUF3829 domain-containing protein</fullName>
    </recommendedName>
</protein>
<feature type="chain" id="PRO_5032952361" description="DUF3829 domain-containing protein" evidence="1">
    <location>
        <begin position="22"/>
        <end position="320"/>
    </location>
</feature>
<dbReference type="Pfam" id="PF12889">
    <property type="entry name" value="DUF3829"/>
    <property type="match status" value="1"/>
</dbReference>
<accession>A0A1G4XPP1</accession>
<dbReference type="PROSITE" id="PS51257">
    <property type="entry name" value="PROKAR_LIPOPROTEIN"/>
    <property type="match status" value="1"/>
</dbReference>
<evidence type="ECO:0000256" key="1">
    <source>
        <dbReference type="SAM" id="SignalP"/>
    </source>
</evidence>
<gene>
    <name evidence="2" type="ORF">SAMN02927897_01180</name>
</gene>
<comment type="caution">
    <text evidence="2">The sequence shown here is derived from an EMBL/GenBank/DDBJ whole genome shotgun (WGS) entry which is preliminary data.</text>
</comment>
<evidence type="ECO:0000313" key="3">
    <source>
        <dbReference type="Proteomes" id="UP000183569"/>
    </source>
</evidence>
<evidence type="ECO:0000313" key="2">
    <source>
        <dbReference type="EMBL" id="SCX43171.1"/>
    </source>
</evidence>
<dbReference type="RefSeq" id="WP_017457262.1">
    <property type="nucleotide sequence ID" value="NZ_FMUI01000003.1"/>
</dbReference>
<dbReference type="EMBL" id="FMUI01000003">
    <property type="protein sequence ID" value="SCX43171.1"/>
    <property type="molecule type" value="Genomic_DNA"/>
</dbReference>
<name>A0A1G4XPP1_9ENTR</name>
<sequence>MFIAKPVARTLAVAACLLALSACDDKTTKTQEAQPSAEQAEVLKYNEYIAAANMTSANFGKQLAEYQKYTQPAFDGQKKMDDLFFTEPLSMGRIKEHLDKAHSMKPDMPELDEPGRLYSEALAKAEPVSRDMYNYISAKTYKSDNGAHGREIQPALLSSMQMLVVAQANFFEGIEAKDRARIKAEFERTQKGTLEHAQMGMVYYLKESLDAAGGVLDGKGLGDKKAAFKDALDQFNNMATAYDAKVRESNKTGCSSLLSKANDYLSTGRDIIERTENGEYEKDAKQPKQFQLMQSQQTQDAQSLLQNYNNMVSALNTNQC</sequence>
<dbReference type="GeneID" id="23846442"/>
<evidence type="ECO:0008006" key="4">
    <source>
        <dbReference type="Google" id="ProtNLM"/>
    </source>
</evidence>
<organism evidence="2 3">
    <name type="scientific">Kosakonia sacchari</name>
    <dbReference type="NCBI Taxonomy" id="1158459"/>
    <lineage>
        <taxon>Bacteria</taxon>
        <taxon>Pseudomonadati</taxon>
        <taxon>Pseudomonadota</taxon>
        <taxon>Gammaproteobacteria</taxon>
        <taxon>Enterobacterales</taxon>
        <taxon>Enterobacteriaceae</taxon>
        <taxon>Kosakonia</taxon>
    </lineage>
</organism>
<reference evidence="2 3" key="1">
    <citation type="submission" date="2016-10" db="EMBL/GenBank/DDBJ databases">
        <authorList>
            <person name="Varghese N."/>
            <person name="Submissions S."/>
        </authorList>
    </citation>
    <scope>NUCLEOTIDE SEQUENCE [LARGE SCALE GENOMIC DNA]</scope>
    <source>
        <strain evidence="2 3">CGMCC 1.12102</strain>
    </source>
</reference>
<proteinExistence type="predicted"/>
<keyword evidence="1" id="KW-0732">Signal</keyword>
<dbReference type="Proteomes" id="UP000183569">
    <property type="component" value="Unassembled WGS sequence"/>
</dbReference>
<dbReference type="AlphaFoldDB" id="A0A1G4XPP1"/>
<feature type="signal peptide" evidence="1">
    <location>
        <begin position="1"/>
        <end position="21"/>
    </location>
</feature>
<dbReference type="InterPro" id="IPR024291">
    <property type="entry name" value="DUF3829"/>
</dbReference>